<organism evidence="1 2">
    <name type="scientific">Pholiota conissans</name>
    <dbReference type="NCBI Taxonomy" id="109636"/>
    <lineage>
        <taxon>Eukaryota</taxon>
        <taxon>Fungi</taxon>
        <taxon>Dikarya</taxon>
        <taxon>Basidiomycota</taxon>
        <taxon>Agaricomycotina</taxon>
        <taxon>Agaricomycetes</taxon>
        <taxon>Agaricomycetidae</taxon>
        <taxon>Agaricales</taxon>
        <taxon>Agaricineae</taxon>
        <taxon>Strophariaceae</taxon>
        <taxon>Pholiota</taxon>
    </lineage>
</organism>
<dbReference type="Proteomes" id="UP000807469">
    <property type="component" value="Unassembled WGS sequence"/>
</dbReference>
<name>A0A9P6CPP1_9AGAR</name>
<evidence type="ECO:0000313" key="2">
    <source>
        <dbReference type="Proteomes" id="UP000807469"/>
    </source>
</evidence>
<keyword evidence="2" id="KW-1185">Reference proteome</keyword>
<evidence type="ECO:0000313" key="1">
    <source>
        <dbReference type="EMBL" id="KAF9474157.1"/>
    </source>
</evidence>
<dbReference type="EMBL" id="MU155393">
    <property type="protein sequence ID" value="KAF9474157.1"/>
    <property type="molecule type" value="Genomic_DNA"/>
</dbReference>
<dbReference type="OrthoDB" id="3232239at2759"/>
<comment type="caution">
    <text evidence="1">The sequence shown here is derived from an EMBL/GenBank/DDBJ whole genome shotgun (WGS) entry which is preliminary data.</text>
</comment>
<accession>A0A9P6CPP1</accession>
<dbReference type="AlphaFoldDB" id="A0A9P6CPP1"/>
<sequence length="412" mass="47796">MATIRRPDKIQSLLIPLEICGIICQAADFTQCDLRSLSLISRAFNAEANHLLYASVTLWNYDHIISFCHTITRKPRMINPLHTLAMYMPCTQLLLPDDCHLIDEMLDICQNKVRHYSVWHEDEQLAQMLVNRSAMTSLVMHDFKLKSFSTNYFVPGILAEFLQTQSDTLEELVIECGSDMISGSDPSLQGVLLPQLKRLSCTNGVLHDFLSEESTIMKLEQVHLAFVKENEADERRTTRILSRFSKTLKSLSITRYQGFYGHETAGYIKYVAKYLPDIKFLRILDYTLVPYEDRNPPVERIDPAKTFKDLKTLIVLPVRMRQRISRNNASGFNPAYKPFWSERGIDDHANEVMREIPTLNRVVFITNKDFYEYSRASVPEDDLPEDDPYEWPLMVYKAQEYEEAFGCVWARH</sequence>
<proteinExistence type="predicted"/>
<gene>
    <name evidence="1" type="ORF">BDN70DRAFT_936866</name>
</gene>
<reference evidence="1" key="1">
    <citation type="submission" date="2020-11" db="EMBL/GenBank/DDBJ databases">
        <authorList>
            <consortium name="DOE Joint Genome Institute"/>
            <person name="Ahrendt S."/>
            <person name="Riley R."/>
            <person name="Andreopoulos W."/>
            <person name="Labutti K."/>
            <person name="Pangilinan J."/>
            <person name="Ruiz-Duenas F.J."/>
            <person name="Barrasa J.M."/>
            <person name="Sanchez-Garcia M."/>
            <person name="Camarero S."/>
            <person name="Miyauchi S."/>
            <person name="Serrano A."/>
            <person name="Linde D."/>
            <person name="Babiker R."/>
            <person name="Drula E."/>
            <person name="Ayuso-Fernandez I."/>
            <person name="Pacheco R."/>
            <person name="Padilla G."/>
            <person name="Ferreira P."/>
            <person name="Barriuso J."/>
            <person name="Kellner H."/>
            <person name="Castanera R."/>
            <person name="Alfaro M."/>
            <person name="Ramirez L."/>
            <person name="Pisabarro A.G."/>
            <person name="Kuo A."/>
            <person name="Tritt A."/>
            <person name="Lipzen A."/>
            <person name="He G."/>
            <person name="Yan M."/>
            <person name="Ng V."/>
            <person name="Cullen D."/>
            <person name="Martin F."/>
            <person name="Rosso M.-N."/>
            <person name="Henrissat B."/>
            <person name="Hibbett D."/>
            <person name="Martinez A.T."/>
            <person name="Grigoriev I.V."/>
        </authorList>
    </citation>
    <scope>NUCLEOTIDE SEQUENCE</scope>
    <source>
        <strain evidence="1">CIRM-BRFM 674</strain>
    </source>
</reference>
<protein>
    <submittedName>
        <fullName evidence="1">Uncharacterized protein</fullName>
    </submittedName>
</protein>